<dbReference type="Proteomes" id="UP001321748">
    <property type="component" value="Chromosome"/>
</dbReference>
<gene>
    <name evidence="1" type="ORF">KIMH_11360</name>
</gene>
<evidence type="ECO:0000313" key="1">
    <source>
        <dbReference type="EMBL" id="BDR55025.1"/>
    </source>
</evidence>
<evidence type="ECO:0000313" key="2">
    <source>
        <dbReference type="Proteomes" id="UP001321748"/>
    </source>
</evidence>
<sequence length="181" mass="20514">MEELAVCTHCKSLKFSGKEEARAYWNTYVAAGSNCTGSLHFLVNGQPITVNISEESFYHCCSEHSDKGNSKKRVFSLKRAEKMGKIRSMVSASSGNSSYKQKCGYISRLKENSHRRVVIYDESDQFAVVIEFSVKSIKDLNEIQGKLITTFVADRKRTNYQILQSPEWSYENCLRELGLSA</sequence>
<dbReference type="RefSeq" id="WP_317642529.1">
    <property type="nucleotide sequence ID" value="NZ_AP026800.1"/>
</dbReference>
<protein>
    <submittedName>
        <fullName evidence="1">Uncharacterized protein</fullName>
    </submittedName>
</protein>
<accession>A0ABN6SJW9</accession>
<proteinExistence type="predicted"/>
<name>A0ABN6SJW9_9BIFI</name>
<organism evidence="1 2">
    <name type="scientific">Bombiscardovia apis</name>
    <dbReference type="NCBI Taxonomy" id="2932182"/>
    <lineage>
        <taxon>Bacteria</taxon>
        <taxon>Bacillati</taxon>
        <taxon>Actinomycetota</taxon>
        <taxon>Actinomycetes</taxon>
        <taxon>Bifidobacteriales</taxon>
        <taxon>Bifidobacteriaceae</taxon>
        <taxon>Bombiscardovia</taxon>
    </lineage>
</organism>
<dbReference type="EMBL" id="AP026800">
    <property type="protein sequence ID" value="BDR55025.1"/>
    <property type="molecule type" value="Genomic_DNA"/>
</dbReference>
<reference evidence="1 2" key="1">
    <citation type="journal article" date="2023" name="Microbiol. Spectr.">
        <title>Symbiosis of Carpenter Bees with Uncharacterized Lactic Acid Bacteria Showing NAD Auxotrophy.</title>
        <authorList>
            <person name="Kawasaki S."/>
            <person name="Ozawa K."/>
            <person name="Mori T."/>
            <person name="Yamamoto A."/>
            <person name="Ito M."/>
            <person name="Ohkuma M."/>
            <person name="Sakamoto M."/>
            <person name="Matsutani M."/>
        </authorList>
    </citation>
    <scope>NUCLEOTIDE SEQUENCE [LARGE SCALE GENOMIC DNA]</scope>
    <source>
        <strain evidence="1 2">KimH</strain>
    </source>
</reference>
<keyword evidence="2" id="KW-1185">Reference proteome</keyword>